<dbReference type="EC" id="2.7.11.1" evidence="1"/>
<dbReference type="OrthoDB" id="63267at2759"/>
<proteinExistence type="predicted"/>
<keyword evidence="2" id="KW-1185">Reference proteome</keyword>
<evidence type="ECO:0000313" key="2">
    <source>
        <dbReference type="Proteomes" id="UP001163046"/>
    </source>
</evidence>
<reference evidence="1" key="1">
    <citation type="submission" date="2023-01" db="EMBL/GenBank/DDBJ databases">
        <title>Genome assembly of the deep-sea coral Lophelia pertusa.</title>
        <authorList>
            <person name="Herrera S."/>
            <person name="Cordes E."/>
        </authorList>
    </citation>
    <scope>NUCLEOTIDE SEQUENCE</scope>
    <source>
        <strain evidence="1">USNM1676648</strain>
        <tissue evidence="1">Polyp</tissue>
    </source>
</reference>
<dbReference type="Proteomes" id="UP001163046">
    <property type="component" value="Unassembled WGS sequence"/>
</dbReference>
<evidence type="ECO:0000313" key="1">
    <source>
        <dbReference type="EMBL" id="KAJ7375675.1"/>
    </source>
</evidence>
<dbReference type="InterPro" id="IPR011009">
    <property type="entry name" value="Kinase-like_dom_sf"/>
</dbReference>
<dbReference type="SUPFAM" id="SSF56112">
    <property type="entry name" value="Protein kinase-like (PK-like)"/>
    <property type="match status" value="1"/>
</dbReference>
<protein>
    <submittedName>
        <fullName evidence="1">Ribosomal protein S6 kinase beta-2</fullName>
        <ecNumber evidence="1">2.7.11.1</ecNumber>
    </submittedName>
</protein>
<dbReference type="EMBL" id="MU826574">
    <property type="protein sequence ID" value="KAJ7375675.1"/>
    <property type="molecule type" value="Genomic_DNA"/>
</dbReference>
<comment type="caution">
    <text evidence="1">The sequence shown here is derived from an EMBL/GenBank/DDBJ whole genome shotgun (WGS) entry which is preliminary data.</text>
</comment>
<keyword evidence="1" id="KW-0418">Kinase</keyword>
<accession>A0A9X0CU40</accession>
<feature type="non-terminal residue" evidence="1">
    <location>
        <position position="53"/>
    </location>
</feature>
<dbReference type="AlphaFoldDB" id="A0A9X0CU40"/>
<organism evidence="1 2">
    <name type="scientific">Desmophyllum pertusum</name>
    <dbReference type="NCBI Taxonomy" id="174260"/>
    <lineage>
        <taxon>Eukaryota</taxon>
        <taxon>Metazoa</taxon>
        <taxon>Cnidaria</taxon>
        <taxon>Anthozoa</taxon>
        <taxon>Hexacorallia</taxon>
        <taxon>Scleractinia</taxon>
        <taxon>Caryophylliina</taxon>
        <taxon>Caryophylliidae</taxon>
        <taxon>Desmophyllum</taxon>
    </lineage>
</organism>
<name>A0A9X0CU40_9CNID</name>
<dbReference type="Gene3D" id="3.30.200.20">
    <property type="entry name" value="Phosphorylase Kinase, domain 1"/>
    <property type="match status" value="1"/>
</dbReference>
<gene>
    <name evidence="1" type="primary">RPS6KB2_3</name>
    <name evidence="1" type="ORF">OS493_039667</name>
</gene>
<keyword evidence="1" id="KW-0808">Transferase</keyword>
<sequence length="53" mass="6035">VFQVKKVDGRNKNKIFAMKVLKKAAIIRSHKDTAHTKAERNILEAVKHPLLSI</sequence>
<dbReference type="GO" id="GO:0004674">
    <property type="term" value="F:protein serine/threonine kinase activity"/>
    <property type="evidence" value="ECO:0007669"/>
    <property type="project" value="UniProtKB-EC"/>
</dbReference>